<dbReference type="InterPro" id="IPR008844">
    <property type="entry name" value="Spore_GerAC-like"/>
</dbReference>
<feature type="domain" description="Spore germination protein N-terminal" evidence="9">
    <location>
        <begin position="30"/>
        <end position="192"/>
    </location>
</feature>
<dbReference type="PANTHER" id="PTHR35789:SF1">
    <property type="entry name" value="SPORE GERMINATION PROTEIN B3"/>
    <property type="match status" value="1"/>
</dbReference>
<evidence type="ECO:0000256" key="5">
    <source>
        <dbReference type="ARBA" id="ARBA00023136"/>
    </source>
</evidence>
<dbReference type="GO" id="GO:0016020">
    <property type="term" value="C:membrane"/>
    <property type="evidence" value="ECO:0007669"/>
    <property type="project" value="UniProtKB-SubCell"/>
</dbReference>
<sequence length="361" mass="41857">MRYSQQIVKTVFISIVILTAGCSPFVENNMIEEIAPVIFWSIDKGKKSDLEISTLVPPLINEKKRLLTLPVDLLKEGEKNFNLVYYRELKVGQLRMLLISEEVAKEGIMPIINTVLTDPDISQRLYLAVVRGGFDEYMNSQIEKQENLDYFLYRMFKHYEKDKQGEMTVVNLHEFKNNLYTPLEDPILPLFKVDKENFTYEGTALFNDDKLIATVQNVEESIMQIIGNDHFLKLLPITELSLSLGHIRANVDMNLEQNNSLLSIDIDLTARIEEYKGDKNIHEVNELTVVGNEIESYLETHTTELLNHLQELKIDPLKIGSHTKKPFEKTMSEEEWINMFEQMEIEVDYQLDLQPLTNVSH</sequence>
<keyword evidence="4" id="KW-0732">Signal</keyword>
<dbReference type="AlphaFoldDB" id="A0A562QBF3"/>
<dbReference type="InterPro" id="IPR046953">
    <property type="entry name" value="Spore_GerAC-like_C"/>
</dbReference>
<dbReference type="GO" id="GO:0009847">
    <property type="term" value="P:spore germination"/>
    <property type="evidence" value="ECO:0007669"/>
    <property type="project" value="InterPro"/>
</dbReference>
<keyword evidence="5" id="KW-0472">Membrane</keyword>
<dbReference type="PROSITE" id="PS51257">
    <property type="entry name" value="PROKAR_LIPOPROTEIN"/>
    <property type="match status" value="1"/>
</dbReference>
<dbReference type="EMBL" id="VLKZ01000010">
    <property type="protein sequence ID" value="TWI54062.1"/>
    <property type="molecule type" value="Genomic_DNA"/>
</dbReference>
<evidence type="ECO:0000313" key="10">
    <source>
        <dbReference type="EMBL" id="TWI54062.1"/>
    </source>
</evidence>
<dbReference type="Gene3D" id="3.30.300.210">
    <property type="entry name" value="Nutrient germinant receptor protein C, domain 3"/>
    <property type="match status" value="1"/>
</dbReference>
<organism evidence="10 11">
    <name type="scientific">Halalkalibacter nanhaiisediminis</name>
    <dbReference type="NCBI Taxonomy" id="688079"/>
    <lineage>
        <taxon>Bacteria</taxon>
        <taxon>Bacillati</taxon>
        <taxon>Bacillota</taxon>
        <taxon>Bacilli</taxon>
        <taxon>Bacillales</taxon>
        <taxon>Bacillaceae</taxon>
        <taxon>Halalkalibacter</taxon>
    </lineage>
</organism>
<keyword evidence="3" id="KW-0309">Germination</keyword>
<evidence type="ECO:0000259" key="8">
    <source>
        <dbReference type="Pfam" id="PF05504"/>
    </source>
</evidence>
<dbReference type="RefSeq" id="WP_144451385.1">
    <property type="nucleotide sequence ID" value="NZ_VLKZ01000010.1"/>
</dbReference>
<keyword evidence="7" id="KW-0449">Lipoprotein</keyword>
<dbReference type="Proteomes" id="UP000315711">
    <property type="component" value="Unassembled WGS sequence"/>
</dbReference>
<evidence type="ECO:0000256" key="7">
    <source>
        <dbReference type="ARBA" id="ARBA00023288"/>
    </source>
</evidence>
<evidence type="ECO:0000256" key="4">
    <source>
        <dbReference type="ARBA" id="ARBA00022729"/>
    </source>
</evidence>
<evidence type="ECO:0000313" key="11">
    <source>
        <dbReference type="Proteomes" id="UP000315711"/>
    </source>
</evidence>
<accession>A0A562QBF3</accession>
<feature type="domain" description="Spore germination GerAC-like C-terminal" evidence="8">
    <location>
        <begin position="201"/>
        <end position="353"/>
    </location>
</feature>
<name>A0A562QBF3_9BACI</name>
<evidence type="ECO:0000256" key="3">
    <source>
        <dbReference type="ARBA" id="ARBA00022544"/>
    </source>
</evidence>
<evidence type="ECO:0000256" key="1">
    <source>
        <dbReference type="ARBA" id="ARBA00004635"/>
    </source>
</evidence>
<dbReference type="InterPro" id="IPR057336">
    <property type="entry name" value="GerAC_N"/>
</dbReference>
<dbReference type="InterPro" id="IPR038501">
    <property type="entry name" value="Spore_GerAC_C_sf"/>
</dbReference>
<dbReference type="Pfam" id="PF05504">
    <property type="entry name" value="Spore_GerAC"/>
    <property type="match status" value="1"/>
</dbReference>
<evidence type="ECO:0000256" key="2">
    <source>
        <dbReference type="ARBA" id="ARBA00007886"/>
    </source>
</evidence>
<dbReference type="Pfam" id="PF25198">
    <property type="entry name" value="Spore_GerAC_N"/>
    <property type="match status" value="1"/>
</dbReference>
<reference evidence="10 11" key="1">
    <citation type="journal article" date="2015" name="Stand. Genomic Sci.">
        <title>Genomic Encyclopedia of Bacterial and Archaeal Type Strains, Phase III: the genomes of soil and plant-associated and newly described type strains.</title>
        <authorList>
            <person name="Whitman W.B."/>
            <person name="Woyke T."/>
            <person name="Klenk H.P."/>
            <person name="Zhou Y."/>
            <person name="Lilburn T.G."/>
            <person name="Beck B.J."/>
            <person name="De Vos P."/>
            <person name="Vandamme P."/>
            <person name="Eisen J.A."/>
            <person name="Garrity G."/>
            <person name="Hugenholtz P."/>
            <person name="Kyrpides N.C."/>
        </authorList>
    </citation>
    <scope>NUCLEOTIDE SEQUENCE [LARGE SCALE GENOMIC DNA]</scope>
    <source>
        <strain evidence="10 11">CGMCC 1.10116</strain>
    </source>
</reference>
<dbReference type="PANTHER" id="PTHR35789">
    <property type="entry name" value="SPORE GERMINATION PROTEIN B3"/>
    <property type="match status" value="1"/>
</dbReference>
<proteinExistence type="inferred from homology"/>
<dbReference type="OrthoDB" id="2986797at2"/>
<gene>
    <name evidence="10" type="ORF">IQ10_03163</name>
</gene>
<comment type="similarity">
    <text evidence="2">Belongs to the GerABKC lipoprotein family.</text>
</comment>
<comment type="subcellular location">
    <subcellularLocation>
        <location evidence="1">Membrane</location>
        <topology evidence="1">Lipid-anchor</topology>
    </subcellularLocation>
</comment>
<evidence type="ECO:0000259" key="9">
    <source>
        <dbReference type="Pfam" id="PF25198"/>
    </source>
</evidence>
<protein>
    <submittedName>
        <fullName evidence="10">Spore germination protein</fullName>
    </submittedName>
</protein>
<keyword evidence="11" id="KW-1185">Reference proteome</keyword>
<keyword evidence="6" id="KW-0564">Palmitate</keyword>
<comment type="caution">
    <text evidence="10">The sequence shown here is derived from an EMBL/GenBank/DDBJ whole genome shotgun (WGS) entry which is preliminary data.</text>
</comment>
<evidence type="ECO:0000256" key="6">
    <source>
        <dbReference type="ARBA" id="ARBA00023139"/>
    </source>
</evidence>